<evidence type="ECO:0000313" key="1">
    <source>
        <dbReference type="EMBL" id="VVU95664.1"/>
    </source>
</evidence>
<proteinExistence type="predicted"/>
<dbReference type="EMBL" id="CABVLZ010000007">
    <property type="protein sequence ID" value="VVU95664.1"/>
    <property type="molecule type" value="Genomic_DNA"/>
</dbReference>
<protein>
    <submittedName>
        <fullName evidence="1">Uncharacterized protein</fullName>
    </submittedName>
</protein>
<dbReference type="AlphaFoldDB" id="A0A5E8CL94"/>
<accession>A0A5E8CL94</accession>
<reference evidence="1" key="1">
    <citation type="submission" date="2019-09" db="EMBL/GenBank/DDBJ databases">
        <authorList>
            <person name="Needham M D."/>
        </authorList>
    </citation>
    <scope>NUCLEOTIDE SEQUENCE</scope>
</reference>
<sequence>MKISLILFHSNVNQTNDNIKAIYKKFPQSPLEIIVMTTNKTTFINDVLYNYKLVEIESFDSPDILSIIFANSTGTIISINNTFKLNIEKYVKYLKKIMLMNDHNRNVQILIYSKQDSTKKIISDFLINGKKEESKIKQIMYYRNCFKKINNMQNEHLLDACNKLNFDILNE</sequence>
<gene>
    <name evidence="1" type="ORF">CPAV1605_1418</name>
</gene>
<name>A0A5E8CL94_9ZZZZ</name>
<organism evidence="1">
    <name type="scientific">seawater metagenome</name>
    <dbReference type="NCBI Taxonomy" id="1561972"/>
    <lineage>
        <taxon>unclassified sequences</taxon>
        <taxon>metagenomes</taxon>
        <taxon>ecological metagenomes</taxon>
    </lineage>
</organism>